<evidence type="ECO:0000313" key="3">
    <source>
        <dbReference type="Proteomes" id="UP000266861"/>
    </source>
</evidence>
<dbReference type="InterPro" id="IPR036397">
    <property type="entry name" value="RNaseH_sf"/>
</dbReference>
<dbReference type="SUPFAM" id="SSF53098">
    <property type="entry name" value="Ribonuclease H-like"/>
    <property type="match status" value="1"/>
</dbReference>
<dbReference type="Gene3D" id="3.30.420.10">
    <property type="entry name" value="Ribonuclease H-like superfamily/Ribonuclease H"/>
    <property type="match status" value="1"/>
</dbReference>
<sequence>MPNDVEDAFEYVNNVQTYILRIYGPLINGQKARVDITGIKPFFDVAVPDNEPLSIFKPRLEKVYIRIITWNHYDRRQILRKVRRYEMETALDDNTSKHYHRKITREKKLPLSERAILSGYNYNSDTGSPHYSYSFRVSVDNYQSLGENKPDDQVITETLSHDHTLVLTWNIETYSTRKMGDLPNAKNNEDRVFMICITIHWKDDPKPLKRICLVDVETKSDPS</sequence>
<dbReference type="AlphaFoldDB" id="A0A397I5I1"/>
<evidence type="ECO:0000313" key="2">
    <source>
        <dbReference type="EMBL" id="RHZ69498.1"/>
    </source>
</evidence>
<dbReference type="InterPro" id="IPR006133">
    <property type="entry name" value="DNA-dir_DNA_pol_B_exonuc"/>
</dbReference>
<reference evidence="2 3" key="1">
    <citation type="submission" date="2018-08" db="EMBL/GenBank/DDBJ databases">
        <title>Genome and evolution of the arbuscular mycorrhizal fungus Diversispora epigaea (formerly Glomus versiforme) and its bacterial endosymbionts.</title>
        <authorList>
            <person name="Sun X."/>
            <person name="Fei Z."/>
            <person name="Harrison M."/>
        </authorList>
    </citation>
    <scope>NUCLEOTIDE SEQUENCE [LARGE SCALE GENOMIC DNA]</scope>
    <source>
        <strain evidence="2 3">IT104</strain>
    </source>
</reference>
<comment type="caution">
    <text evidence="2">The sequence shown here is derived from an EMBL/GenBank/DDBJ whole genome shotgun (WGS) entry which is preliminary data.</text>
</comment>
<protein>
    <recommendedName>
        <fullName evidence="1">DNA-directed DNA polymerase family B exonuclease domain-containing protein</fullName>
    </recommendedName>
</protein>
<dbReference type="STRING" id="1348612.A0A397I5I1"/>
<name>A0A397I5I1_9GLOM</name>
<dbReference type="EMBL" id="PQFF01000259">
    <property type="protein sequence ID" value="RHZ69498.1"/>
    <property type="molecule type" value="Genomic_DNA"/>
</dbReference>
<dbReference type="Proteomes" id="UP000266861">
    <property type="component" value="Unassembled WGS sequence"/>
</dbReference>
<organism evidence="2 3">
    <name type="scientific">Diversispora epigaea</name>
    <dbReference type="NCBI Taxonomy" id="1348612"/>
    <lineage>
        <taxon>Eukaryota</taxon>
        <taxon>Fungi</taxon>
        <taxon>Fungi incertae sedis</taxon>
        <taxon>Mucoromycota</taxon>
        <taxon>Glomeromycotina</taxon>
        <taxon>Glomeromycetes</taxon>
        <taxon>Diversisporales</taxon>
        <taxon>Diversisporaceae</taxon>
        <taxon>Diversispora</taxon>
    </lineage>
</organism>
<dbReference type="OrthoDB" id="2393851at2759"/>
<proteinExistence type="predicted"/>
<dbReference type="InterPro" id="IPR012337">
    <property type="entry name" value="RNaseH-like_sf"/>
</dbReference>
<evidence type="ECO:0000259" key="1">
    <source>
        <dbReference type="Pfam" id="PF03104"/>
    </source>
</evidence>
<keyword evidence="3" id="KW-1185">Reference proteome</keyword>
<dbReference type="Pfam" id="PF03104">
    <property type="entry name" value="DNA_pol_B_exo1"/>
    <property type="match status" value="1"/>
</dbReference>
<gene>
    <name evidence="2" type="ORF">Glove_283g177</name>
</gene>
<dbReference type="GO" id="GO:0003676">
    <property type="term" value="F:nucleic acid binding"/>
    <property type="evidence" value="ECO:0007669"/>
    <property type="project" value="InterPro"/>
</dbReference>
<feature type="domain" description="DNA-directed DNA polymerase family B exonuclease" evidence="1">
    <location>
        <begin position="138"/>
        <end position="216"/>
    </location>
</feature>
<accession>A0A397I5I1</accession>